<evidence type="ECO:0000313" key="1">
    <source>
        <dbReference type="EMBL" id="KKL81948.1"/>
    </source>
</evidence>
<name>A0A0F9F6P2_9ZZZZ</name>
<dbReference type="EMBL" id="LAZR01022415">
    <property type="protein sequence ID" value="KKL81948.1"/>
    <property type="molecule type" value="Genomic_DNA"/>
</dbReference>
<reference evidence="1" key="1">
    <citation type="journal article" date="2015" name="Nature">
        <title>Complex archaea that bridge the gap between prokaryotes and eukaryotes.</title>
        <authorList>
            <person name="Spang A."/>
            <person name="Saw J.H."/>
            <person name="Jorgensen S.L."/>
            <person name="Zaremba-Niedzwiedzka K."/>
            <person name="Martijn J."/>
            <person name="Lind A.E."/>
            <person name="van Eijk R."/>
            <person name="Schleper C."/>
            <person name="Guy L."/>
            <person name="Ettema T.J."/>
        </authorList>
    </citation>
    <scope>NUCLEOTIDE SEQUENCE</scope>
</reference>
<dbReference type="AlphaFoldDB" id="A0A0F9F6P2"/>
<proteinExistence type="predicted"/>
<protein>
    <submittedName>
        <fullName evidence="1">Uncharacterized protein</fullName>
    </submittedName>
</protein>
<comment type="caution">
    <text evidence="1">The sequence shown here is derived from an EMBL/GenBank/DDBJ whole genome shotgun (WGS) entry which is preliminary data.</text>
</comment>
<organism evidence="1">
    <name type="scientific">marine sediment metagenome</name>
    <dbReference type="NCBI Taxonomy" id="412755"/>
    <lineage>
        <taxon>unclassified sequences</taxon>
        <taxon>metagenomes</taxon>
        <taxon>ecological metagenomes</taxon>
    </lineage>
</organism>
<sequence length="289" mass="32082">MPKPPIDPDSFDKVNYVIDAWTTGCDAPWYIYVETLKPALLAAFITLITFGWDDVARGFFRPRSSQNRRTKKRKGKWNRRIPRFPELGEAIGGRLPGSKEVKGVRWSSFGNTMWRVDEVMQHALFWWLVADVAEEFAFEWTSLLYESYWCQPDPPGGFSYHTVGGSPIRSGRWWVAGFPFEDWENSPPAWNLNTGGTGAVTATVTAAVKVVQRNPYPDPGSVRVGVRIIGSGEVAFASGFNDVVIDGEIDALVTGALPPGTNFEVVVWMEGTPWASYGAGVVVGQEVKE</sequence>
<accession>A0A0F9F6P2</accession>
<gene>
    <name evidence="1" type="ORF">LCGC14_1989650</name>
</gene>